<keyword evidence="3" id="KW-1185">Reference proteome</keyword>
<organism evidence="2 3">
    <name type="scientific">Liparis tanakae</name>
    <name type="common">Tanaka's snailfish</name>
    <dbReference type="NCBI Taxonomy" id="230148"/>
    <lineage>
        <taxon>Eukaryota</taxon>
        <taxon>Metazoa</taxon>
        <taxon>Chordata</taxon>
        <taxon>Craniata</taxon>
        <taxon>Vertebrata</taxon>
        <taxon>Euteleostomi</taxon>
        <taxon>Actinopterygii</taxon>
        <taxon>Neopterygii</taxon>
        <taxon>Teleostei</taxon>
        <taxon>Neoteleostei</taxon>
        <taxon>Acanthomorphata</taxon>
        <taxon>Eupercaria</taxon>
        <taxon>Perciformes</taxon>
        <taxon>Cottioidei</taxon>
        <taxon>Cottales</taxon>
        <taxon>Liparidae</taxon>
        <taxon>Liparis</taxon>
    </lineage>
</organism>
<reference evidence="2 3" key="1">
    <citation type="submission" date="2019-03" db="EMBL/GenBank/DDBJ databases">
        <title>First draft genome of Liparis tanakae, snailfish: a comprehensive survey of snailfish specific genes.</title>
        <authorList>
            <person name="Kim W."/>
            <person name="Song I."/>
            <person name="Jeong J.-H."/>
            <person name="Kim D."/>
            <person name="Kim S."/>
            <person name="Ryu S."/>
            <person name="Song J.Y."/>
            <person name="Lee S.K."/>
        </authorList>
    </citation>
    <scope>NUCLEOTIDE SEQUENCE [LARGE SCALE GENOMIC DNA]</scope>
    <source>
        <tissue evidence="2">Muscle</tissue>
    </source>
</reference>
<dbReference type="AlphaFoldDB" id="A0A4Z2IST0"/>
<evidence type="ECO:0000313" key="2">
    <source>
        <dbReference type="EMBL" id="TNN80827.1"/>
    </source>
</evidence>
<proteinExistence type="predicted"/>
<protein>
    <submittedName>
        <fullName evidence="2">Uncharacterized protein</fullName>
    </submittedName>
</protein>
<comment type="caution">
    <text evidence="2">The sequence shown here is derived from an EMBL/GenBank/DDBJ whole genome shotgun (WGS) entry which is preliminary data.</text>
</comment>
<dbReference type="Proteomes" id="UP000314294">
    <property type="component" value="Unassembled WGS sequence"/>
</dbReference>
<feature type="compositionally biased region" description="Polar residues" evidence="1">
    <location>
        <begin position="52"/>
        <end position="62"/>
    </location>
</feature>
<gene>
    <name evidence="2" type="ORF">EYF80_008832</name>
</gene>
<dbReference type="EMBL" id="SRLO01000050">
    <property type="protein sequence ID" value="TNN80827.1"/>
    <property type="molecule type" value="Genomic_DNA"/>
</dbReference>
<name>A0A4Z2IST0_9TELE</name>
<accession>A0A4Z2IST0</accession>
<evidence type="ECO:0000256" key="1">
    <source>
        <dbReference type="SAM" id="MobiDB-lite"/>
    </source>
</evidence>
<sequence length="172" mass="18670">MLPQLEEVVSFSSGEKSAASSHVASLLHSQPVVCSQREAPGYTVPPDPTGDAPSTTHASSRTGGRWSAITDTTTQLDQQNRIKVPTQTFWTTTTDKQHKRDKTYGHQAQVLLRAAGCLIRINDEEAGSEESKEGASRGHCRNDTHTANCLHHSSKGRSNQNLADMTCPMKSV</sequence>
<feature type="region of interest" description="Disordered" evidence="1">
    <location>
        <begin position="148"/>
        <end position="172"/>
    </location>
</feature>
<feature type="region of interest" description="Disordered" evidence="1">
    <location>
        <begin position="37"/>
        <end position="66"/>
    </location>
</feature>
<evidence type="ECO:0000313" key="3">
    <source>
        <dbReference type="Proteomes" id="UP000314294"/>
    </source>
</evidence>